<evidence type="ECO:0000256" key="2">
    <source>
        <dbReference type="ARBA" id="ARBA00006013"/>
    </source>
</evidence>
<reference evidence="12" key="1">
    <citation type="submission" date="2020-06" db="EMBL/GenBank/DDBJ databases">
        <title>A chromosome-scale genome assembly of Talaromyces rugulosus W13939.</title>
        <authorList>
            <person name="Wang B."/>
            <person name="Guo L."/>
            <person name="Ye K."/>
            <person name="Wang L."/>
        </authorList>
    </citation>
    <scope>NUCLEOTIDE SEQUENCE [LARGE SCALE GENOMIC DNA]</scope>
    <source>
        <strain evidence="12">W13939</strain>
    </source>
</reference>
<dbReference type="SUPFAM" id="SSF48179">
    <property type="entry name" value="6-phosphogluconate dehydrogenase C-terminal domain-like"/>
    <property type="match status" value="1"/>
</dbReference>
<dbReference type="InterPro" id="IPR015815">
    <property type="entry name" value="HIBADH-related"/>
</dbReference>
<dbReference type="InterPro" id="IPR036291">
    <property type="entry name" value="NAD(P)-bd_dom_sf"/>
</dbReference>
<evidence type="ECO:0000256" key="3">
    <source>
        <dbReference type="ARBA" id="ARBA00012991"/>
    </source>
</evidence>
<evidence type="ECO:0000256" key="5">
    <source>
        <dbReference type="ARBA" id="ARBA00023002"/>
    </source>
</evidence>
<name>A0A7H8QIQ3_TALRU</name>
<evidence type="ECO:0000256" key="1">
    <source>
        <dbReference type="ARBA" id="ARBA00005109"/>
    </source>
</evidence>
<comment type="catalytic activity">
    <reaction evidence="7">
        <text>3-hydroxy-2-methylpropanoate + NAD(+) = 2-methyl-3-oxopropanoate + NADH + H(+)</text>
        <dbReference type="Rhea" id="RHEA:17681"/>
        <dbReference type="ChEBI" id="CHEBI:11805"/>
        <dbReference type="ChEBI" id="CHEBI:15378"/>
        <dbReference type="ChEBI" id="CHEBI:57540"/>
        <dbReference type="ChEBI" id="CHEBI:57700"/>
        <dbReference type="ChEBI" id="CHEBI:57945"/>
        <dbReference type="EC" id="1.1.1.31"/>
    </reaction>
</comment>
<dbReference type="PIRSF" id="PIRSF000103">
    <property type="entry name" value="HIBADH"/>
    <property type="match status" value="1"/>
</dbReference>
<evidence type="ECO:0000313" key="11">
    <source>
        <dbReference type="EMBL" id="QKX53810.1"/>
    </source>
</evidence>
<dbReference type="InterPro" id="IPR002204">
    <property type="entry name" value="3-OH-isobutyrate_DH-rel_CS"/>
</dbReference>
<dbReference type="RefSeq" id="XP_035339989.1">
    <property type="nucleotide sequence ID" value="XM_035484096.1"/>
</dbReference>
<evidence type="ECO:0000313" key="12">
    <source>
        <dbReference type="Proteomes" id="UP000509510"/>
    </source>
</evidence>
<dbReference type="InterPro" id="IPR006115">
    <property type="entry name" value="6PGDH_NADP-bd"/>
</dbReference>
<accession>A0A7H8QIQ3</accession>
<dbReference type="GO" id="GO:0051287">
    <property type="term" value="F:NAD binding"/>
    <property type="evidence" value="ECO:0007669"/>
    <property type="project" value="InterPro"/>
</dbReference>
<gene>
    <name evidence="11" type="ORF">TRUGW13939_00890</name>
</gene>
<dbReference type="KEGG" id="trg:TRUGW13939_00890"/>
<dbReference type="InterPro" id="IPR013328">
    <property type="entry name" value="6PGD_dom2"/>
</dbReference>
<evidence type="ECO:0000256" key="7">
    <source>
        <dbReference type="ARBA" id="ARBA00049197"/>
    </source>
</evidence>
<evidence type="ECO:0000259" key="10">
    <source>
        <dbReference type="Pfam" id="PF14833"/>
    </source>
</evidence>
<dbReference type="GO" id="GO:0006574">
    <property type="term" value="P:L-valine catabolic process"/>
    <property type="evidence" value="ECO:0007669"/>
    <property type="project" value="TreeGrafter"/>
</dbReference>
<evidence type="ECO:0000259" key="9">
    <source>
        <dbReference type="Pfam" id="PF03446"/>
    </source>
</evidence>
<dbReference type="FunFam" id="1.10.1040.10:FF:000006">
    <property type="entry name" value="3-hydroxyisobutyrate dehydrogenase"/>
    <property type="match status" value="1"/>
</dbReference>
<sequence>MAEFADNVAFIGLGAMGYAMAKNIRKKMSPAGTLYIFDIFRSACERFYDEMQACGPTVIADSPREAAELSSTVVSIVPGADEVRQVFLDTATGVIAARSNPERLIFECSTIDSQSTQAVGEALLVRGTGIYVDTPVSGGVPGAESGTLSFLIGHSKPSDTNPISHRLEKVASMMGDPKKFFYCGKLGAGLAAKISNNYLSCSVLLAVAEAMAIGTRSGIDEKLLHQVIHHSTGQNFMADNVQPVPGVVPDAPSSNNYRLGFKTQMMIKDLGLAVQAGYATGIEPTIAEAALRVYEKAAVDPRCIDRDGSSVYLHITDPPQKPTE</sequence>
<comment type="pathway">
    <text evidence="1">Amino-acid degradation; L-valine degradation.</text>
</comment>
<dbReference type="EC" id="1.1.1.31" evidence="3"/>
<dbReference type="InterPro" id="IPR008927">
    <property type="entry name" value="6-PGluconate_DH-like_C_sf"/>
</dbReference>
<dbReference type="Gene3D" id="3.40.50.720">
    <property type="entry name" value="NAD(P)-binding Rossmann-like Domain"/>
    <property type="match status" value="1"/>
</dbReference>
<keyword evidence="4" id="KW-0101">Branched-chain amino acid catabolism</keyword>
<comment type="similarity">
    <text evidence="2">Belongs to the HIBADH-related family. 3-hydroxyisobutyrate dehydrogenase subfamily.</text>
</comment>
<feature type="active site" evidence="8">
    <location>
        <position position="193"/>
    </location>
</feature>
<dbReference type="Pfam" id="PF14833">
    <property type="entry name" value="NAD_binding_11"/>
    <property type="match status" value="1"/>
</dbReference>
<protein>
    <recommendedName>
        <fullName evidence="3">3-hydroxyisobutyrate dehydrogenase</fullName>
        <ecNumber evidence="3">1.1.1.31</ecNumber>
    </recommendedName>
</protein>
<dbReference type="Pfam" id="PF03446">
    <property type="entry name" value="NAD_binding_2"/>
    <property type="match status" value="1"/>
</dbReference>
<dbReference type="OrthoDB" id="4219016at2759"/>
<keyword evidence="5" id="KW-0560">Oxidoreductase</keyword>
<dbReference type="EMBL" id="CP055898">
    <property type="protein sequence ID" value="QKX53810.1"/>
    <property type="molecule type" value="Genomic_DNA"/>
</dbReference>
<evidence type="ECO:0000256" key="8">
    <source>
        <dbReference type="PIRSR" id="PIRSR000103-1"/>
    </source>
</evidence>
<dbReference type="PROSITE" id="PS00895">
    <property type="entry name" value="3_HYDROXYISOBUT_DH"/>
    <property type="match status" value="1"/>
</dbReference>
<proteinExistence type="inferred from homology"/>
<dbReference type="PANTHER" id="PTHR22981">
    <property type="entry name" value="3-HYDROXYISOBUTYRATE DEHYDROGENASE-RELATED"/>
    <property type="match status" value="1"/>
</dbReference>
<dbReference type="PANTHER" id="PTHR22981:SF81">
    <property type="entry name" value="DEHYDROGENASE, PUTATIVE-RELATED"/>
    <property type="match status" value="1"/>
</dbReference>
<feature type="domain" description="3-hydroxyisobutyrate dehydrogenase-like NAD-binding" evidence="10">
    <location>
        <begin position="187"/>
        <end position="298"/>
    </location>
</feature>
<dbReference type="AlphaFoldDB" id="A0A7H8QIQ3"/>
<dbReference type="Proteomes" id="UP000509510">
    <property type="component" value="Chromosome I"/>
</dbReference>
<dbReference type="GO" id="GO:0005739">
    <property type="term" value="C:mitochondrion"/>
    <property type="evidence" value="ECO:0007669"/>
    <property type="project" value="TreeGrafter"/>
</dbReference>
<dbReference type="GO" id="GO:0050661">
    <property type="term" value="F:NADP binding"/>
    <property type="evidence" value="ECO:0007669"/>
    <property type="project" value="InterPro"/>
</dbReference>
<keyword evidence="12" id="KW-1185">Reference proteome</keyword>
<dbReference type="Gene3D" id="1.10.1040.10">
    <property type="entry name" value="N-(1-d-carboxylethyl)-l-norvaline Dehydrogenase, domain 2"/>
    <property type="match status" value="1"/>
</dbReference>
<dbReference type="GO" id="GO:0008442">
    <property type="term" value="F:3-hydroxyisobutyrate dehydrogenase activity"/>
    <property type="evidence" value="ECO:0007669"/>
    <property type="project" value="UniProtKB-EC"/>
</dbReference>
<dbReference type="SUPFAM" id="SSF51735">
    <property type="entry name" value="NAD(P)-binding Rossmann-fold domains"/>
    <property type="match status" value="1"/>
</dbReference>
<keyword evidence="6" id="KW-0520">NAD</keyword>
<organism evidence="11 12">
    <name type="scientific">Talaromyces rugulosus</name>
    <name type="common">Penicillium rugulosum</name>
    <dbReference type="NCBI Taxonomy" id="121627"/>
    <lineage>
        <taxon>Eukaryota</taxon>
        <taxon>Fungi</taxon>
        <taxon>Dikarya</taxon>
        <taxon>Ascomycota</taxon>
        <taxon>Pezizomycotina</taxon>
        <taxon>Eurotiomycetes</taxon>
        <taxon>Eurotiomycetidae</taxon>
        <taxon>Eurotiales</taxon>
        <taxon>Trichocomaceae</taxon>
        <taxon>Talaromyces</taxon>
        <taxon>Talaromyces sect. Islandici</taxon>
    </lineage>
</organism>
<feature type="domain" description="6-phosphogluconate dehydrogenase NADP-binding" evidence="9">
    <location>
        <begin position="7"/>
        <end position="172"/>
    </location>
</feature>
<evidence type="ECO:0000256" key="6">
    <source>
        <dbReference type="ARBA" id="ARBA00023027"/>
    </source>
</evidence>
<dbReference type="GeneID" id="55988403"/>
<dbReference type="InterPro" id="IPR029154">
    <property type="entry name" value="HIBADH-like_NADP-bd"/>
</dbReference>
<evidence type="ECO:0000256" key="4">
    <source>
        <dbReference type="ARBA" id="ARBA00022456"/>
    </source>
</evidence>